<evidence type="ECO:0000313" key="2">
    <source>
        <dbReference type="EMBL" id="TYS66387.1"/>
    </source>
</evidence>
<accession>A0A5D4SSN7</accession>
<feature type="transmembrane region" description="Helical" evidence="1">
    <location>
        <begin position="129"/>
        <end position="150"/>
    </location>
</feature>
<evidence type="ECO:0000313" key="3">
    <source>
        <dbReference type="Proteomes" id="UP000323732"/>
    </source>
</evidence>
<feature type="transmembrane region" description="Helical" evidence="1">
    <location>
        <begin position="64"/>
        <end position="83"/>
    </location>
</feature>
<gene>
    <name evidence="2" type="ORF">FZD47_02555</name>
</gene>
<organism evidence="2 3">
    <name type="scientific">Bacillus infantis</name>
    <dbReference type="NCBI Taxonomy" id="324767"/>
    <lineage>
        <taxon>Bacteria</taxon>
        <taxon>Bacillati</taxon>
        <taxon>Bacillota</taxon>
        <taxon>Bacilli</taxon>
        <taxon>Bacillales</taxon>
        <taxon>Bacillaceae</taxon>
        <taxon>Bacillus</taxon>
    </lineage>
</organism>
<comment type="caution">
    <text evidence="2">The sequence shown here is derived from an EMBL/GenBank/DDBJ whole genome shotgun (WGS) entry which is preliminary data.</text>
</comment>
<evidence type="ECO:0000256" key="1">
    <source>
        <dbReference type="SAM" id="Phobius"/>
    </source>
</evidence>
<feature type="transmembrane region" description="Helical" evidence="1">
    <location>
        <begin position="90"/>
        <end position="109"/>
    </location>
</feature>
<dbReference type="RefSeq" id="WP_148949089.1">
    <property type="nucleotide sequence ID" value="NZ_VTES01000001.1"/>
</dbReference>
<keyword evidence="1" id="KW-1133">Transmembrane helix</keyword>
<keyword evidence="1" id="KW-0472">Membrane</keyword>
<sequence>MKKIGIMHLFVFLLPWISLPLIGGKTIKKYALSSLVMSLYLILEFSYAEKKKWWWFPTNAKPNFINGFPLIFGPFLVGSIWIMKYSYGKFYLYLLLNIVVDSAFTYFGMNVFNKMGYATLVRLTKFQLSLVFFIKTFVLYWSQIFIEMVVNKNKVRKSLEKN</sequence>
<protein>
    <submittedName>
        <fullName evidence="2">Uncharacterized protein</fullName>
    </submittedName>
</protein>
<dbReference type="Proteomes" id="UP000323732">
    <property type="component" value="Unassembled WGS sequence"/>
</dbReference>
<reference evidence="2 3" key="1">
    <citation type="submission" date="2019-08" db="EMBL/GenBank/DDBJ databases">
        <title>Bacillus genomes from the desert of Cuatro Cienegas, Coahuila.</title>
        <authorList>
            <person name="Olmedo-Alvarez G."/>
        </authorList>
    </citation>
    <scope>NUCLEOTIDE SEQUENCE [LARGE SCALE GENOMIC DNA]</scope>
    <source>
        <strain evidence="2 3">CH37_1T</strain>
    </source>
</reference>
<feature type="transmembrane region" description="Helical" evidence="1">
    <location>
        <begin position="30"/>
        <end position="48"/>
    </location>
</feature>
<feature type="transmembrane region" description="Helical" evidence="1">
    <location>
        <begin position="6"/>
        <end position="23"/>
    </location>
</feature>
<name>A0A5D4SSN7_9BACI</name>
<dbReference type="EMBL" id="VTES01000001">
    <property type="protein sequence ID" value="TYS66387.1"/>
    <property type="molecule type" value="Genomic_DNA"/>
</dbReference>
<dbReference type="AlphaFoldDB" id="A0A5D4SSN7"/>
<proteinExistence type="predicted"/>
<keyword evidence="1" id="KW-0812">Transmembrane</keyword>